<dbReference type="EMBL" id="CP000910">
    <property type="protein sequence ID" value="ABY22602.1"/>
    <property type="molecule type" value="Genomic_DNA"/>
</dbReference>
<name>A9WQF2_RENSM</name>
<dbReference type="AlphaFoldDB" id="A9WQF2"/>
<sequence length="103" mass="11293">MFQLWKVLRPAGDLLRDSVLEPLSLLRSYLAQGHRAGQVLLRSGDPRRRTCLSGQRREGVIAATVAAASMVPAAAFALRTTYLRTFCVFISPLFQTFLGPASS</sequence>
<organism evidence="1 2">
    <name type="scientific">Renibacterium salmoninarum (strain ATCC 33209 / DSM 20767 / JCM 11484 / NBRC 15589 / NCIMB 2235)</name>
    <dbReference type="NCBI Taxonomy" id="288705"/>
    <lineage>
        <taxon>Bacteria</taxon>
        <taxon>Bacillati</taxon>
        <taxon>Actinomycetota</taxon>
        <taxon>Actinomycetes</taxon>
        <taxon>Micrococcales</taxon>
        <taxon>Micrococcaceae</taxon>
        <taxon>Renibacterium</taxon>
    </lineage>
</organism>
<proteinExistence type="predicted"/>
<dbReference type="Proteomes" id="UP000002007">
    <property type="component" value="Chromosome"/>
</dbReference>
<dbReference type="HOGENOM" id="CLU_2261510_0_0_11"/>
<reference evidence="2" key="1">
    <citation type="journal article" date="2008" name="J. Bacteriol.">
        <title>Genome sequence of the fish pathogen Renibacterium salmoninarum suggests reductive evolution away from an environmental Arthrobacter ancestor.</title>
        <authorList>
            <person name="Wiens G.D."/>
            <person name="Rockey D.D."/>
            <person name="Wu Z."/>
            <person name="Chang J."/>
            <person name="Levy R."/>
            <person name="Crane S."/>
            <person name="Chen D.S."/>
            <person name="Capri G.R."/>
            <person name="Burnett J.R."/>
            <person name="Sudheesh P.S."/>
            <person name="Schipma M.J."/>
            <person name="Burd H."/>
            <person name="Bhattacharyya A."/>
            <person name="Rhodes L.D."/>
            <person name="Kaul R."/>
            <person name="Strom M.S."/>
        </authorList>
    </citation>
    <scope>NUCLEOTIDE SEQUENCE [LARGE SCALE GENOMIC DNA]</scope>
    <source>
        <strain evidence="2">ATCC 33209 / DSM 20767 / JCM 11484 / NBRC 15589 / NCIMB 2235</strain>
    </source>
</reference>
<evidence type="ECO:0000313" key="2">
    <source>
        <dbReference type="Proteomes" id="UP000002007"/>
    </source>
</evidence>
<protein>
    <submittedName>
        <fullName evidence="1">Uncharacterized protein</fullName>
    </submittedName>
</protein>
<accession>A9WQF2</accession>
<evidence type="ECO:0000313" key="1">
    <source>
        <dbReference type="EMBL" id="ABY22602.1"/>
    </source>
</evidence>
<keyword evidence="2" id="KW-1185">Reference proteome</keyword>
<dbReference type="KEGG" id="rsa:RSal33209_0858"/>
<dbReference type="STRING" id="288705.RSal33209_0858"/>
<gene>
    <name evidence="1" type="ordered locus">RSal33209_0858</name>
</gene>